<sequence>MPLIAVGRDDRFALIPEARVGQENIRQIFNGCGLFDAPGDCGGILYVLSFGDVGENIIRDLEVLRGSGEFMSMGAATSITANP</sequence>
<protein>
    <submittedName>
        <fullName evidence="1">Uncharacterized protein</fullName>
    </submittedName>
</protein>
<evidence type="ECO:0000313" key="2">
    <source>
        <dbReference type="Proteomes" id="UP000189055"/>
    </source>
</evidence>
<dbReference type="EMBL" id="CP014687">
    <property type="protein sequence ID" value="AQT03727.1"/>
    <property type="molecule type" value="Genomic_DNA"/>
</dbReference>
<proteinExistence type="predicted"/>
<name>A0A1U9LBI7_9PROT</name>
<dbReference type="AlphaFoldDB" id="A0A1U9LBI7"/>
<dbReference type="Proteomes" id="UP000189055">
    <property type="component" value="Chromosome"/>
</dbReference>
<accession>A0A1U9LBI7</accession>
<evidence type="ECO:0000313" key="1">
    <source>
        <dbReference type="EMBL" id="AQT03727.1"/>
    </source>
</evidence>
<dbReference type="KEGG" id="aper:A0U91_00225"/>
<reference evidence="1 2" key="1">
    <citation type="submission" date="2016-03" db="EMBL/GenBank/DDBJ databases">
        <title>Acetic acid bacteria sequencing.</title>
        <authorList>
            <person name="Brandt J."/>
            <person name="Jakob F."/>
            <person name="Vogel R.F."/>
        </authorList>
    </citation>
    <scope>NUCLEOTIDE SEQUENCE [LARGE SCALE GENOMIC DNA]</scope>
    <source>
        <strain evidence="1 2">TMW2.1084</strain>
    </source>
</reference>
<organism evidence="1 2">
    <name type="scientific">Acetobacter persici</name>
    <dbReference type="NCBI Taxonomy" id="1076596"/>
    <lineage>
        <taxon>Bacteria</taxon>
        <taxon>Pseudomonadati</taxon>
        <taxon>Pseudomonadota</taxon>
        <taxon>Alphaproteobacteria</taxon>
        <taxon>Acetobacterales</taxon>
        <taxon>Acetobacteraceae</taxon>
        <taxon>Acetobacter</taxon>
    </lineage>
</organism>
<gene>
    <name evidence="1" type="ORF">A0U91_00225</name>
</gene>